<dbReference type="EMBL" id="MIGZ01000055">
    <property type="protein sequence ID" value="ODQ93900.1"/>
    <property type="molecule type" value="Genomic_DNA"/>
</dbReference>
<accession>A0A1E3RVL3</accession>
<feature type="domain" description="ESX-1 secretion-associated protein EspA/EspE-like" evidence="2">
    <location>
        <begin position="20"/>
        <end position="101"/>
    </location>
</feature>
<proteinExistence type="predicted"/>
<reference evidence="4" key="1">
    <citation type="submission" date="2016-09" db="EMBL/GenBank/DDBJ databases">
        <authorList>
            <person name="Greninger A.L."/>
            <person name="Jerome K.R."/>
            <person name="Mcnair B."/>
            <person name="Wallis C."/>
            <person name="Fang F."/>
        </authorList>
    </citation>
    <scope>NUCLEOTIDE SEQUENCE [LARGE SCALE GENOMIC DNA]</scope>
    <source>
        <strain evidence="4">M7</strain>
    </source>
</reference>
<dbReference type="Pfam" id="PF18879">
    <property type="entry name" value="EspA_EspE"/>
    <property type="match status" value="1"/>
</dbReference>
<protein>
    <recommendedName>
        <fullName evidence="2">ESX-1 secretion-associated protein EspA/EspE-like domain-containing protein</fullName>
    </recommendedName>
</protein>
<evidence type="ECO:0000313" key="4">
    <source>
        <dbReference type="Proteomes" id="UP000094243"/>
    </source>
</evidence>
<evidence type="ECO:0000256" key="1">
    <source>
        <dbReference type="SAM" id="MobiDB-lite"/>
    </source>
</evidence>
<comment type="caution">
    <text evidence="3">The sequence shown here is derived from an EMBL/GenBank/DDBJ whole genome shotgun (WGS) entry which is preliminary data.</text>
</comment>
<organism evidence="3 4">
    <name type="scientific">Mycolicibacterium holsaticum</name>
    <dbReference type="NCBI Taxonomy" id="152142"/>
    <lineage>
        <taxon>Bacteria</taxon>
        <taxon>Bacillati</taxon>
        <taxon>Actinomycetota</taxon>
        <taxon>Actinomycetes</taxon>
        <taxon>Mycobacteriales</taxon>
        <taxon>Mycobacteriaceae</taxon>
        <taxon>Mycolicibacterium</taxon>
    </lineage>
</organism>
<dbReference type="AlphaFoldDB" id="A0A1E3RVL3"/>
<sequence length="325" mass="34222">MAVGAVDGFLATWSRARATFGEGNPQAGADFDASARLRSLQGDVESAAPASDWTGAAADTYADENLRQGRTLGAMADLDRRLAAEVDRSAAVVAAGRRDLDAVKQWVLDAAATAPSEQMTWPAVRKGVGDVAEIIERSHADLSAIAGRIRALGGEYAELGGDRTPVSLMGNGQDDKDVPETALDLADIVRLAPFDPNDESTYGPPGYKELVPGSGTWIPDPGSPLYRPSPPEAPLDLNDIVQLAPFDANDESTYGPPGYTELVPGSGTWIPDPGSPTFPKSPPEAPVDLNDIVDRGRGSLGQPWEIELIPGSGVWVPDPNYGNPR</sequence>
<feature type="region of interest" description="Disordered" evidence="1">
    <location>
        <begin position="275"/>
        <end position="298"/>
    </location>
</feature>
<dbReference type="Proteomes" id="UP000094243">
    <property type="component" value="Unassembled WGS sequence"/>
</dbReference>
<evidence type="ECO:0000313" key="3">
    <source>
        <dbReference type="EMBL" id="ODQ93900.1"/>
    </source>
</evidence>
<feature type="compositionally biased region" description="Pro residues" evidence="1">
    <location>
        <begin position="275"/>
        <end position="285"/>
    </location>
</feature>
<gene>
    <name evidence="3" type="ORF">BHQ17_11350</name>
</gene>
<name>A0A1E3RVL3_9MYCO</name>
<dbReference type="InterPro" id="IPR043796">
    <property type="entry name" value="ESX-1_EspA/EspE-like"/>
</dbReference>
<evidence type="ECO:0000259" key="2">
    <source>
        <dbReference type="Pfam" id="PF18879"/>
    </source>
</evidence>
<keyword evidence="4" id="KW-1185">Reference proteome</keyword>